<evidence type="ECO:0000256" key="1">
    <source>
        <dbReference type="ARBA" id="ARBA00004496"/>
    </source>
</evidence>
<comment type="subcellular location">
    <subcellularLocation>
        <location evidence="1">Cytoplasm</location>
    </subcellularLocation>
</comment>
<sequence length="686" mass="79765">MSLDKAKLCDSLLTWLQTFQVPSCSSKSDLTSGVAIAHVLHRIDPSWFNETWLGRIKEESGANWRLKVSDEHLPDVSLIGEMGDVTELGKLVQLVLGCAVSCEKKQEQIQQIMTLEESVQHVVMTAIQELLAKEPSSEPGSPETYGDFDFQSRKYYFLSEEPEEKDNLSQRCRDLQHQLSLSLEEKASMQAEIRSLKERLSCCDSLDVSATAITGKKLLLLQSQMEQLQEENDRLESSRDDIRVRAEMLEREVVDLLQRNEELTSLAQEAQAFKDEMDILRHSSDRVNQLEAMVETYKRKLEDLGDLRRQVRLLEERNTVYMQRTCELEEELRRANAVRGQLDSYKRQAHELHTKHSAEAMKAEKWQFEYKNLHDKYNALLKEKERLISERDTLRETNEELRCAQVQQRCLSGAGDLSEGVGNLAAEILPAELRETVVRLQSENKMLCVQEENYRQKLVEVQAELEGAQRSKNTLETQDRLNQQQISDLRSQVEELQRALHEQDSKNEDPIKSSLLKKKLEEHLEKLHEAHSDLQKKREVIDDLEPKADGNMAKKIDELQEILRKKDEDMKQMEERYKRYMEKARTVIKTLDPKQQPVTPDIQALKNQLTEKERKIQHLEHDYEKSRSRHEQEEKLIISAWYNMGMALHQKVSGERQGPSHQAMSFLAQQRQYTNARKGLTRLPPR</sequence>
<feature type="coiled-coil region" evidence="4">
    <location>
        <begin position="165"/>
        <end position="404"/>
    </location>
</feature>
<dbReference type="Proteomes" id="UP000261560">
    <property type="component" value="Unplaced"/>
</dbReference>
<dbReference type="InterPro" id="IPR043936">
    <property type="entry name" value="HOOK_N"/>
</dbReference>
<dbReference type="GO" id="GO:0051959">
    <property type="term" value="F:dynein light intermediate chain binding"/>
    <property type="evidence" value="ECO:0007669"/>
    <property type="project" value="TreeGrafter"/>
</dbReference>
<evidence type="ECO:0000313" key="7">
    <source>
        <dbReference type="Ensembl" id="ENSOMEP00000027115.1"/>
    </source>
</evidence>
<name>A0A3B3DCJ0_ORYME</name>
<evidence type="ECO:0000259" key="5">
    <source>
        <dbReference type="Pfam" id="PF05622"/>
    </source>
</evidence>
<dbReference type="GeneTree" id="ENSGT00940000160152"/>
<protein>
    <submittedName>
        <fullName evidence="7">Hook microtubule tethering protein 2</fullName>
    </submittedName>
</protein>
<keyword evidence="8" id="KW-1185">Reference proteome</keyword>
<keyword evidence="2" id="KW-0963">Cytoplasm</keyword>
<keyword evidence="3 4" id="KW-0175">Coiled coil</keyword>
<dbReference type="GO" id="GO:0031122">
    <property type="term" value="P:cytoplasmic microtubule organization"/>
    <property type="evidence" value="ECO:0007669"/>
    <property type="project" value="InterPro"/>
</dbReference>
<feature type="domain" description="HOOK N-terminal" evidence="6">
    <location>
        <begin position="67"/>
        <end position="129"/>
    </location>
</feature>
<evidence type="ECO:0000256" key="4">
    <source>
        <dbReference type="SAM" id="Coils"/>
    </source>
</evidence>
<accession>A0A3B3DCJ0</accession>
<evidence type="ECO:0000259" key="6">
    <source>
        <dbReference type="Pfam" id="PF19047"/>
    </source>
</evidence>
<feature type="domain" description="Hook C-terminal" evidence="5">
    <location>
        <begin position="170"/>
        <end position="680"/>
    </location>
</feature>
<organism evidence="7 8">
    <name type="scientific">Oryzias melastigma</name>
    <name type="common">Marine medaka</name>
    <dbReference type="NCBI Taxonomy" id="30732"/>
    <lineage>
        <taxon>Eukaryota</taxon>
        <taxon>Metazoa</taxon>
        <taxon>Chordata</taxon>
        <taxon>Craniata</taxon>
        <taxon>Vertebrata</taxon>
        <taxon>Euteleostomi</taxon>
        <taxon>Actinopterygii</taxon>
        <taxon>Neopterygii</taxon>
        <taxon>Teleostei</taxon>
        <taxon>Neoteleostei</taxon>
        <taxon>Acanthomorphata</taxon>
        <taxon>Ovalentaria</taxon>
        <taxon>Atherinomorphae</taxon>
        <taxon>Beloniformes</taxon>
        <taxon>Adrianichthyidae</taxon>
        <taxon>Oryziinae</taxon>
        <taxon>Oryzias</taxon>
    </lineage>
</organism>
<dbReference type="InterPro" id="IPR008636">
    <property type="entry name" value="Hook_C"/>
</dbReference>
<dbReference type="Ensembl" id="ENSOMET00000002787.1">
    <property type="protein sequence ID" value="ENSOMEP00000027115.1"/>
    <property type="gene ID" value="ENSOMEG00000009418.1"/>
</dbReference>
<dbReference type="GO" id="GO:0008017">
    <property type="term" value="F:microtubule binding"/>
    <property type="evidence" value="ECO:0007669"/>
    <property type="project" value="InterPro"/>
</dbReference>
<proteinExistence type="predicted"/>
<dbReference type="Gene3D" id="1.10.418.10">
    <property type="entry name" value="Calponin-like domain"/>
    <property type="match status" value="2"/>
</dbReference>
<dbReference type="GO" id="GO:0030705">
    <property type="term" value="P:cytoskeleton-dependent intracellular transport"/>
    <property type="evidence" value="ECO:0007669"/>
    <property type="project" value="InterPro"/>
</dbReference>
<dbReference type="SUPFAM" id="SSF116907">
    <property type="entry name" value="Hook domain"/>
    <property type="match status" value="1"/>
</dbReference>
<dbReference type="Pfam" id="PF19047">
    <property type="entry name" value="HOOK_N"/>
    <property type="match status" value="1"/>
</dbReference>
<reference evidence="7" key="1">
    <citation type="submission" date="2025-08" db="UniProtKB">
        <authorList>
            <consortium name="Ensembl"/>
        </authorList>
    </citation>
    <scope>IDENTIFICATION</scope>
</reference>
<dbReference type="PANTHER" id="PTHR18947">
    <property type="entry name" value="HOOK PROTEINS"/>
    <property type="match status" value="1"/>
</dbReference>
<dbReference type="GO" id="GO:0005813">
    <property type="term" value="C:centrosome"/>
    <property type="evidence" value="ECO:0007669"/>
    <property type="project" value="TreeGrafter"/>
</dbReference>
<evidence type="ECO:0000256" key="3">
    <source>
        <dbReference type="ARBA" id="ARBA00023054"/>
    </source>
</evidence>
<dbReference type="PANTHER" id="PTHR18947:SF37">
    <property type="entry name" value="PROTEIN HOOK HOMOLOG 2"/>
    <property type="match status" value="1"/>
</dbReference>
<dbReference type="Pfam" id="PF05622">
    <property type="entry name" value="HOOK"/>
    <property type="match status" value="1"/>
</dbReference>
<dbReference type="GO" id="GO:0005737">
    <property type="term" value="C:cytoplasm"/>
    <property type="evidence" value="ECO:0007669"/>
    <property type="project" value="UniProtKB-SubCell"/>
</dbReference>
<dbReference type="AlphaFoldDB" id="A0A3B3DCJ0"/>
<feature type="coiled-coil region" evidence="4">
    <location>
        <begin position="451"/>
        <end position="636"/>
    </location>
</feature>
<gene>
    <name evidence="7" type="primary">HOOK2</name>
</gene>
<evidence type="ECO:0000313" key="8">
    <source>
        <dbReference type="Proteomes" id="UP000261560"/>
    </source>
</evidence>
<dbReference type="InterPro" id="IPR036872">
    <property type="entry name" value="CH_dom_sf"/>
</dbReference>
<reference evidence="7" key="2">
    <citation type="submission" date="2025-09" db="UniProtKB">
        <authorList>
            <consortium name="Ensembl"/>
        </authorList>
    </citation>
    <scope>IDENTIFICATION</scope>
</reference>
<evidence type="ECO:0000256" key="2">
    <source>
        <dbReference type="ARBA" id="ARBA00022490"/>
    </source>
</evidence>